<keyword evidence="6" id="KW-0762">Sugar transport</keyword>
<dbReference type="PROSITE" id="PS51372">
    <property type="entry name" value="PRD_2"/>
    <property type="match status" value="1"/>
</dbReference>
<dbReference type="PROSITE" id="PS51099">
    <property type="entry name" value="PTS_EIIB_TYPE_2"/>
    <property type="match status" value="1"/>
</dbReference>
<dbReference type="Pfam" id="PF08279">
    <property type="entry name" value="HTH_11"/>
    <property type="match status" value="1"/>
</dbReference>
<feature type="domain" description="PTS EIIB type-2" evidence="4">
    <location>
        <begin position="384"/>
        <end position="472"/>
    </location>
</feature>
<dbReference type="PANTHER" id="PTHR30185">
    <property type="entry name" value="CRYPTIC BETA-GLUCOSIDE BGL OPERON ANTITERMINATOR"/>
    <property type="match status" value="1"/>
</dbReference>
<dbReference type="GO" id="GO:0009401">
    <property type="term" value="P:phosphoenolpyruvate-dependent sugar phosphotransferase system"/>
    <property type="evidence" value="ECO:0007669"/>
    <property type="project" value="InterPro"/>
</dbReference>
<evidence type="ECO:0000313" key="7">
    <source>
        <dbReference type="EMBL" id="PCH13744.1"/>
    </source>
</evidence>
<sequence length="621" mass="73106">MTLVNRWYKIIDILVAQHKVEIDTLIQELDISQQTLLKSVAQLNDILDNDVEIVQKKNLLELRVYDYSRLESILGGSLRKTSDFNSSTKRIAYIIKRLVDSIKPLIIDDLAEEISVSRGTINKDLKIVKQIAKDFSLEILSKPNRGIEISGEELNLRLIYIHKVYSHFEIENINHETLSFLLNLFKTFKIPKKIQELLTKSISVAILRIKNNHHFDKPISLYSNEVKSNELMEELLFYLEMNYQISLSQFEKNFINFPLNVQYIEGLSYSDYYDDKLFSIYHKAVERVKSKLYINFDEKILFSDIQSHLKYLINRLIFHFQINDIFHGEIRYKYPLAFEMANVASEVLEEEFGYLLQLSERSYLALYFEMVLREKNEIIKTTTKKIAVVCTTGRGTANMICRRLTQVLGRDIAISQFSEEDFNPELDDNYFAIFTTIPLKFANLKSPVVQITNLFDDQWLQNEWQRVNHFHQKNLETTTFKFLRLKPRETYQDYLKEMAKHLQETQLVDFEFEDRILKREEKQTTQFGNLVAFPHTINHIDGNIILMLGLLEEPFKGTNNLVEFIFMLAIPKTIEGIKEAELLELYDDIFRIAGSDSLKNELRKIDNEESFISFTKDREVF</sequence>
<dbReference type="AlphaFoldDB" id="A0A0E2UEN6"/>
<dbReference type="EMBL" id="JARQAG010000002">
    <property type="protein sequence ID" value="MDT2731091.1"/>
    <property type="molecule type" value="Genomic_DNA"/>
</dbReference>
<dbReference type="OMA" id="YLALYFE"/>
<feature type="domain" description="PRD" evidence="5">
    <location>
        <begin position="272"/>
        <end position="378"/>
    </location>
</feature>
<dbReference type="RefSeq" id="WP_003103115.1">
    <property type="nucleotide sequence ID" value="NZ_BAWT01000003.1"/>
</dbReference>
<evidence type="ECO:0000256" key="2">
    <source>
        <dbReference type="ARBA" id="ARBA00022737"/>
    </source>
</evidence>
<reference evidence="7 8" key="1">
    <citation type="submission" date="2016-06" db="EMBL/GenBank/DDBJ databases">
        <authorList>
            <person name="Haines A.N."/>
            <person name="Council K.R."/>
        </authorList>
    </citation>
    <scope>NUCLEOTIDE SEQUENCE [LARGE SCALE GENOMIC DNA]</scope>
    <source>
        <strain evidence="7 8">SP158-29</strain>
    </source>
</reference>
<reference evidence="6" key="2">
    <citation type="submission" date="2023-03" db="EMBL/GenBank/DDBJ databases">
        <authorList>
            <person name="Shen W."/>
            <person name="Cai J."/>
        </authorList>
    </citation>
    <scope>NUCLEOTIDE SEQUENCE</scope>
    <source>
        <strain evidence="6">P82-2</strain>
    </source>
</reference>
<dbReference type="InterPro" id="IPR013196">
    <property type="entry name" value="HTH_11"/>
</dbReference>
<evidence type="ECO:0000259" key="5">
    <source>
        <dbReference type="PROSITE" id="PS51372"/>
    </source>
</evidence>
<dbReference type="SUPFAM" id="SSF52794">
    <property type="entry name" value="PTS system IIB component-like"/>
    <property type="match status" value="1"/>
</dbReference>
<organism evidence="7 8">
    <name type="scientific">Streptococcus parauberis</name>
    <dbReference type="NCBI Taxonomy" id="1348"/>
    <lineage>
        <taxon>Bacteria</taxon>
        <taxon>Bacillati</taxon>
        <taxon>Bacillota</taxon>
        <taxon>Bacilli</taxon>
        <taxon>Lactobacillales</taxon>
        <taxon>Streptococcaceae</taxon>
        <taxon>Streptococcus</taxon>
    </lineage>
</organism>
<dbReference type="Pfam" id="PF00359">
    <property type="entry name" value="PTS_EIIA_2"/>
    <property type="match status" value="1"/>
</dbReference>
<dbReference type="InterPro" id="IPR036388">
    <property type="entry name" value="WH-like_DNA-bd_sf"/>
</dbReference>
<dbReference type="PROSITE" id="PS51094">
    <property type="entry name" value="PTS_EIIA_TYPE_2"/>
    <property type="match status" value="1"/>
</dbReference>
<feature type="domain" description="PTS EIIA type-2" evidence="3">
    <location>
        <begin position="474"/>
        <end position="618"/>
    </location>
</feature>
<name>A0A0E2UEN6_9STRE</name>
<dbReference type="Gene3D" id="3.40.930.10">
    <property type="entry name" value="Mannitol-specific EII, Chain A"/>
    <property type="match status" value="1"/>
</dbReference>
<dbReference type="InterPro" id="IPR036095">
    <property type="entry name" value="PTS_EIIB-like_sf"/>
</dbReference>
<dbReference type="eggNOG" id="COG3711">
    <property type="taxonomic scope" value="Bacteria"/>
</dbReference>
<dbReference type="STRING" id="936154.STP_1723"/>
<dbReference type="InterPro" id="IPR016152">
    <property type="entry name" value="PTrfase/Anion_transptr"/>
</dbReference>
<dbReference type="InterPro" id="IPR011608">
    <property type="entry name" value="PRD"/>
</dbReference>
<dbReference type="GO" id="GO:0008982">
    <property type="term" value="F:protein-N(PI)-phosphohistidine-sugar phosphotransferase activity"/>
    <property type="evidence" value="ECO:0007669"/>
    <property type="project" value="InterPro"/>
</dbReference>
<dbReference type="PANTHER" id="PTHR30185:SF13">
    <property type="entry name" value="LICABCH OPERON REGULATOR-RELATED"/>
    <property type="match status" value="1"/>
</dbReference>
<dbReference type="Gene3D" id="1.10.10.10">
    <property type="entry name" value="Winged helix-like DNA-binding domain superfamily/Winged helix DNA-binding domain"/>
    <property type="match status" value="1"/>
</dbReference>
<dbReference type="SUPFAM" id="SSF63520">
    <property type="entry name" value="PTS-regulatory domain, PRD"/>
    <property type="match status" value="1"/>
</dbReference>
<dbReference type="Proteomes" id="UP000217465">
    <property type="component" value="Unassembled WGS sequence"/>
</dbReference>
<dbReference type="InterPro" id="IPR036634">
    <property type="entry name" value="PRD_sf"/>
</dbReference>
<dbReference type="Pfam" id="PF00874">
    <property type="entry name" value="PRD"/>
    <property type="match status" value="1"/>
</dbReference>
<dbReference type="GeneID" id="61421801"/>
<comment type="caution">
    <text evidence="7">The sequence shown here is derived from an EMBL/GenBank/DDBJ whole genome shotgun (WGS) entry which is preliminary data.</text>
</comment>
<dbReference type="EMBL" id="NSGR01000004">
    <property type="protein sequence ID" value="PCH13744.1"/>
    <property type="molecule type" value="Genomic_DNA"/>
</dbReference>
<gene>
    <name evidence="7" type="primary">licR_2</name>
    <name evidence="7" type="ORF">A9Y57_00378</name>
    <name evidence="6" type="ORF">P7G31_02325</name>
</gene>
<dbReference type="SUPFAM" id="SSF55804">
    <property type="entry name" value="Phoshotransferase/anion transport protein"/>
    <property type="match status" value="1"/>
</dbReference>
<protein>
    <submittedName>
        <fullName evidence="6">PTS sugar transporter subunit IIA</fullName>
    </submittedName>
    <submittedName>
        <fullName evidence="7">Putative licABCH operon regulator</fullName>
    </submittedName>
</protein>
<dbReference type="Gene3D" id="1.10.1790.10">
    <property type="entry name" value="PRD domain"/>
    <property type="match status" value="1"/>
</dbReference>
<evidence type="ECO:0000313" key="8">
    <source>
        <dbReference type="Proteomes" id="UP000217465"/>
    </source>
</evidence>
<evidence type="ECO:0000256" key="1">
    <source>
        <dbReference type="ARBA" id="ARBA00022679"/>
    </source>
</evidence>
<dbReference type="GO" id="GO:0006355">
    <property type="term" value="P:regulation of DNA-templated transcription"/>
    <property type="evidence" value="ECO:0007669"/>
    <property type="project" value="InterPro"/>
</dbReference>
<evidence type="ECO:0000313" key="6">
    <source>
        <dbReference type="EMBL" id="MDT2731091.1"/>
    </source>
</evidence>
<dbReference type="InterPro" id="IPR002178">
    <property type="entry name" value="PTS_EIIA_type-2_dom"/>
</dbReference>
<keyword evidence="2" id="KW-0677">Repeat</keyword>
<dbReference type="CDD" id="cd05568">
    <property type="entry name" value="PTS_IIB_bgl_like"/>
    <property type="match status" value="1"/>
</dbReference>
<dbReference type="eggNOG" id="COG1762">
    <property type="taxonomic scope" value="Bacteria"/>
</dbReference>
<dbReference type="Gene3D" id="3.40.50.2300">
    <property type="match status" value="1"/>
</dbReference>
<accession>A0A0E2UEN6</accession>
<dbReference type="InterPro" id="IPR013011">
    <property type="entry name" value="PTS_EIIB_2"/>
</dbReference>
<evidence type="ECO:0000259" key="4">
    <source>
        <dbReference type="PROSITE" id="PS51099"/>
    </source>
</evidence>
<dbReference type="Proteomes" id="UP001180515">
    <property type="component" value="Unassembled WGS sequence"/>
</dbReference>
<evidence type="ECO:0000259" key="3">
    <source>
        <dbReference type="PROSITE" id="PS51094"/>
    </source>
</evidence>
<dbReference type="InterPro" id="IPR050661">
    <property type="entry name" value="BglG_antiterminators"/>
</dbReference>
<keyword evidence="1" id="KW-0808">Transferase</keyword>
<proteinExistence type="predicted"/>
<keyword evidence="6" id="KW-0813">Transport</keyword>